<dbReference type="GO" id="GO:0005525">
    <property type="term" value="F:GTP binding"/>
    <property type="evidence" value="ECO:0007669"/>
    <property type="project" value="UniProtKB-UniRule"/>
</dbReference>
<reference evidence="13 14" key="1">
    <citation type="submission" date="2018-03" db="EMBL/GenBank/DDBJ databases">
        <title>Genomic Encyclopedia of Archaeal and Bacterial Type Strains, Phase II (KMG-II): from individual species to whole genera.</title>
        <authorList>
            <person name="Goeker M."/>
        </authorList>
    </citation>
    <scope>NUCLEOTIDE SEQUENCE [LARGE SCALE GENOMIC DNA]</scope>
    <source>
        <strain evidence="13 14">DSM 45211</strain>
    </source>
</reference>
<evidence type="ECO:0000256" key="5">
    <source>
        <dbReference type="ARBA" id="ARBA00022741"/>
    </source>
</evidence>
<dbReference type="Proteomes" id="UP000243528">
    <property type="component" value="Unassembled WGS sequence"/>
</dbReference>
<dbReference type="PROSITE" id="PS51721">
    <property type="entry name" value="G_CP"/>
    <property type="match status" value="1"/>
</dbReference>
<dbReference type="NCBIfam" id="TIGR00157">
    <property type="entry name" value="ribosome small subunit-dependent GTPase A"/>
    <property type="match status" value="1"/>
</dbReference>
<dbReference type="GO" id="GO:0046872">
    <property type="term" value="F:metal ion binding"/>
    <property type="evidence" value="ECO:0007669"/>
    <property type="project" value="UniProtKB-KW"/>
</dbReference>
<dbReference type="EMBL" id="PYGE01000024">
    <property type="protein sequence ID" value="PSK96960.1"/>
    <property type="molecule type" value="Genomic_DNA"/>
</dbReference>
<keyword evidence="5 10" id="KW-0547">Nucleotide-binding</keyword>
<feature type="binding site" evidence="10">
    <location>
        <begin position="153"/>
        <end position="156"/>
    </location>
    <ligand>
        <name>GTP</name>
        <dbReference type="ChEBI" id="CHEBI:37565"/>
    </ligand>
</feature>
<dbReference type="AlphaFoldDB" id="A0A2P8DIA9"/>
<dbReference type="Pfam" id="PF03193">
    <property type="entry name" value="RsgA_GTPase"/>
    <property type="match status" value="1"/>
</dbReference>
<dbReference type="InterPro" id="IPR027417">
    <property type="entry name" value="P-loop_NTPase"/>
</dbReference>
<accession>A0A2P8DIA9</accession>
<keyword evidence="4 10" id="KW-0699">rRNA-binding</keyword>
<dbReference type="RefSeq" id="WP_106539529.1">
    <property type="nucleotide sequence ID" value="NZ_PYGE01000024.1"/>
</dbReference>
<dbReference type="InterPro" id="IPR010914">
    <property type="entry name" value="RsgA_GTPase_dom"/>
</dbReference>
<dbReference type="GO" id="GO:0003924">
    <property type="term" value="F:GTPase activity"/>
    <property type="evidence" value="ECO:0007669"/>
    <property type="project" value="UniProtKB-UniRule"/>
</dbReference>
<dbReference type="GO" id="GO:0019843">
    <property type="term" value="F:rRNA binding"/>
    <property type="evidence" value="ECO:0007669"/>
    <property type="project" value="UniProtKB-KW"/>
</dbReference>
<dbReference type="PROSITE" id="PS50936">
    <property type="entry name" value="ENGC_GTPASE"/>
    <property type="match status" value="1"/>
</dbReference>
<feature type="domain" description="EngC GTPase" evidence="11">
    <location>
        <begin position="114"/>
        <end position="261"/>
    </location>
</feature>
<dbReference type="Gene3D" id="1.10.40.50">
    <property type="entry name" value="Probable gtpase engc, domain 3"/>
    <property type="match status" value="1"/>
</dbReference>
<comment type="subcellular location">
    <subcellularLocation>
        <location evidence="10">Cytoplasm</location>
    </subcellularLocation>
</comment>
<feature type="domain" description="CP-type G" evidence="12">
    <location>
        <begin position="106"/>
        <end position="263"/>
    </location>
</feature>
<dbReference type="PANTHER" id="PTHR32120:SF10">
    <property type="entry name" value="SMALL RIBOSOMAL SUBUNIT BIOGENESIS GTPASE RSGA"/>
    <property type="match status" value="1"/>
</dbReference>
<evidence type="ECO:0000256" key="10">
    <source>
        <dbReference type="HAMAP-Rule" id="MF_01820"/>
    </source>
</evidence>
<keyword evidence="8 10" id="KW-0694">RNA-binding</keyword>
<dbReference type="InterPro" id="IPR004881">
    <property type="entry name" value="Ribosome_biogen_GTPase_RsgA"/>
</dbReference>
<dbReference type="GO" id="GO:0042274">
    <property type="term" value="P:ribosomal small subunit biogenesis"/>
    <property type="evidence" value="ECO:0007669"/>
    <property type="project" value="UniProtKB-UniRule"/>
</dbReference>
<name>A0A2P8DIA9_9ACTN</name>
<feature type="binding site" evidence="10">
    <location>
        <position position="293"/>
    </location>
    <ligand>
        <name>Zn(2+)</name>
        <dbReference type="ChEBI" id="CHEBI:29105"/>
    </ligand>
</feature>
<evidence type="ECO:0000256" key="8">
    <source>
        <dbReference type="ARBA" id="ARBA00022884"/>
    </source>
</evidence>
<gene>
    <name evidence="10" type="primary">rsgA</name>
    <name evidence="13" type="ORF">CLV30_12448</name>
</gene>
<keyword evidence="14" id="KW-1185">Reference proteome</keyword>
<keyword evidence="3 10" id="KW-0479">Metal-binding</keyword>
<dbReference type="SUPFAM" id="SSF52540">
    <property type="entry name" value="P-loop containing nucleoside triphosphate hydrolases"/>
    <property type="match status" value="1"/>
</dbReference>
<evidence type="ECO:0000256" key="7">
    <source>
        <dbReference type="ARBA" id="ARBA00022833"/>
    </source>
</evidence>
<keyword evidence="9 10" id="KW-0342">GTP-binding</keyword>
<keyword evidence="7 10" id="KW-0862">Zinc</keyword>
<organism evidence="13 14">
    <name type="scientific">Haloactinopolyspora alba</name>
    <dbReference type="NCBI Taxonomy" id="648780"/>
    <lineage>
        <taxon>Bacteria</taxon>
        <taxon>Bacillati</taxon>
        <taxon>Actinomycetota</taxon>
        <taxon>Actinomycetes</taxon>
        <taxon>Jiangellales</taxon>
        <taxon>Jiangellaceae</taxon>
        <taxon>Haloactinopolyspora</taxon>
    </lineage>
</organism>
<evidence type="ECO:0000256" key="2">
    <source>
        <dbReference type="ARBA" id="ARBA00022517"/>
    </source>
</evidence>
<dbReference type="GO" id="GO:0005737">
    <property type="term" value="C:cytoplasm"/>
    <property type="evidence" value="ECO:0007669"/>
    <property type="project" value="UniProtKB-SubCell"/>
</dbReference>
<evidence type="ECO:0000256" key="3">
    <source>
        <dbReference type="ARBA" id="ARBA00022723"/>
    </source>
</evidence>
<evidence type="ECO:0000259" key="11">
    <source>
        <dbReference type="PROSITE" id="PS50936"/>
    </source>
</evidence>
<proteinExistence type="inferred from homology"/>
<feature type="binding site" evidence="10">
    <location>
        <begin position="205"/>
        <end position="213"/>
    </location>
    <ligand>
        <name>GTP</name>
        <dbReference type="ChEBI" id="CHEBI:37565"/>
    </ligand>
</feature>
<dbReference type="HAMAP" id="MF_01820">
    <property type="entry name" value="GTPase_RsgA"/>
    <property type="match status" value="1"/>
</dbReference>
<evidence type="ECO:0000256" key="6">
    <source>
        <dbReference type="ARBA" id="ARBA00022801"/>
    </source>
</evidence>
<comment type="subunit">
    <text evidence="10">Monomer. Associates with 30S ribosomal subunit, binds 16S rRNA.</text>
</comment>
<evidence type="ECO:0000313" key="14">
    <source>
        <dbReference type="Proteomes" id="UP000243528"/>
    </source>
</evidence>
<keyword evidence="2 10" id="KW-0690">Ribosome biogenesis</keyword>
<comment type="function">
    <text evidence="10">One of several proteins that assist in the late maturation steps of the functional core of the 30S ribosomal subunit. Helps release RbfA from mature subunits. May play a role in the assembly of ribosomal proteins into the subunit. Circularly permuted GTPase that catalyzes slow GTP hydrolysis, GTPase activity is stimulated by the 30S ribosomal subunit.</text>
</comment>
<dbReference type="OrthoDB" id="9809485at2"/>
<evidence type="ECO:0000259" key="12">
    <source>
        <dbReference type="PROSITE" id="PS51721"/>
    </source>
</evidence>
<comment type="similarity">
    <text evidence="10">Belongs to the TRAFAC class YlqF/YawG GTPase family. RsgA subfamily.</text>
</comment>
<protein>
    <recommendedName>
        <fullName evidence="10">Small ribosomal subunit biogenesis GTPase RsgA</fullName>
        <ecNumber evidence="10">3.6.1.-</ecNumber>
    </recommendedName>
</protein>
<comment type="cofactor">
    <cofactor evidence="10">
        <name>Zn(2+)</name>
        <dbReference type="ChEBI" id="CHEBI:29105"/>
    </cofactor>
    <text evidence="10">Binds 1 zinc ion per subunit.</text>
</comment>
<evidence type="ECO:0000313" key="13">
    <source>
        <dbReference type="EMBL" id="PSK96960.1"/>
    </source>
</evidence>
<feature type="binding site" evidence="10">
    <location>
        <position position="286"/>
    </location>
    <ligand>
        <name>Zn(2+)</name>
        <dbReference type="ChEBI" id="CHEBI:29105"/>
    </ligand>
</feature>
<keyword evidence="1 10" id="KW-0963">Cytoplasm</keyword>
<dbReference type="EC" id="3.6.1.-" evidence="10"/>
<keyword evidence="6 10" id="KW-0378">Hydrolase</keyword>
<comment type="caution">
    <text evidence="13">The sequence shown here is derived from an EMBL/GenBank/DDBJ whole genome shotgun (WGS) entry which is preliminary data.</text>
</comment>
<dbReference type="PANTHER" id="PTHR32120">
    <property type="entry name" value="SMALL RIBOSOMAL SUBUNIT BIOGENESIS GTPASE RSGA"/>
    <property type="match status" value="1"/>
</dbReference>
<dbReference type="Gene3D" id="3.40.50.300">
    <property type="entry name" value="P-loop containing nucleotide triphosphate hydrolases"/>
    <property type="match status" value="1"/>
</dbReference>
<evidence type="ECO:0000256" key="1">
    <source>
        <dbReference type="ARBA" id="ARBA00022490"/>
    </source>
</evidence>
<evidence type="ECO:0000256" key="4">
    <source>
        <dbReference type="ARBA" id="ARBA00022730"/>
    </source>
</evidence>
<dbReference type="CDD" id="cd01854">
    <property type="entry name" value="YjeQ_EngC"/>
    <property type="match status" value="1"/>
</dbReference>
<sequence length="338" mass="36139">MSDPQDRLSDLGWAAPTAEQFRPYESSHCPARVCRVNRGGLDLVGAAGAIRATPGGALLRRSAQERASTPAVGDWAAVRDWSDGRVTVEALLPRRTAIVRDAADRTSHGQAIAANVDVVVIVEHLEPEPDPGRIERLLVLTRVSGAVPLIVLTKTDLVPDPTAMRDEIAALAPGVDLVVASAHTGDGIDEVRRVMSPGRTLAFLGPSGAGKSTLINLLAGADLMATAPIREHDGRGRHTTTHRELITVPHRGVILDTPGLRSVGLVADADAVAGAYPDIDELAARCRFRDCAHEAEPGCAVLAAVDDGDLGEDRLHRWRKLAREADRHARRSAARRRR</sequence>
<evidence type="ECO:0000256" key="9">
    <source>
        <dbReference type="ARBA" id="ARBA00023134"/>
    </source>
</evidence>
<dbReference type="InterPro" id="IPR030378">
    <property type="entry name" value="G_CP_dom"/>
</dbReference>
<feature type="binding site" evidence="10">
    <location>
        <position position="299"/>
    </location>
    <ligand>
        <name>Zn(2+)</name>
        <dbReference type="ChEBI" id="CHEBI:29105"/>
    </ligand>
</feature>
<feature type="binding site" evidence="10">
    <location>
        <position position="291"/>
    </location>
    <ligand>
        <name>Zn(2+)</name>
        <dbReference type="ChEBI" id="CHEBI:29105"/>
    </ligand>
</feature>